<dbReference type="AlphaFoldDB" id="A0A3N1UFQ7"/>
<accession>A0A3N1UFQ7</accession>
<sequence length="278" mass="31406">MEKKTSPQVQRALTLVLQGLLESLAEPQVADLVVDRLARKVQQDGCCPLNIKDVSDLEACPFTALSLECFHRQAFVGEDIDEDSVAMLRLFKNPYLQGFMNISRTVTSTLEYRRVLQVIVEEVTKIFKAKGCTLLLLDEQKSRLDQVAAYGLSEKYLEKGPVDAARSIAETTAGTPVQIYDVQDDPRVQYPAEAAMEGIGSILAVPIVIRDRVIGSMRIFTENKRRFHKYEVEYAMAVAEQCGIAIENALMYSKGREKYRSLLSEVHNWIEYCAYRPE</sequence>
<dbReference type="SUPFAM" id="SSF55781">
    <property type="entry name" value="GAF domain-like"/>
    <property type="match status" value="1"/>
</dbReference>
<evidence type="ECO:0000259" key="1">
    <source>
        <dbReference type="SMART" id="SM00065"/>
    </source>
</evidence>
<organism evidence="2 3">
    <name type="scientific">Desulfosoma caldarium</name>
    <dbReference type="NCBI Taxonomy" id="610254"/>
    <lineage>
        <taxon>Bacteria</taxon>
        <taxon>Pseudomonadati</taxon>
        <taxon>Thermodesulfobacteriota</taxon>
        <taxon>Syntrophobacteria</taxon>
        <taxon>Syntrophobacterales</taxon>
        <taxon>Syntrophobacteraceae</taxon>
        <taxon>Desulfosoma</taxon>
    </lineage>
</organism>
<proteinExistence type="predicted"/>
<dbReference type="InterPro" id="IPR029016">
    <property type="entry name" value="GAF-like_dom_sf"/>
</dbReference>
<protein>
    <submittedName>
        <fullName evidence="2">GAF domain-containing protein</fullName>
    </submittedName>
</protein>
<comment type="caution">
    <text evidence="2">The sequence shown here is derived from an EMBL/GenBank/DDBJ whole genome shotgun (WGS) entry which is preliminary data.</text>
</comment>
<dbReference type="RefSeq" id="WP_170161833.1">
    <property type="nucleotide sequence ID" value="NZ_RJVA01000015.1"/>
</dbReference>
<dbReference type="EMBL" id="RJVA01000015">
    <property type="protein sequence ID" value="ROQ90175.1"/>
    <property type="molecule type" value="Genomic_DNA"/>
</dbReference>
<keyword evidence="3" id="KW-1185">Reference proteome</keyword>
<name>A0A3N1UFQ7_9BACT</name>
<gene>
    <name evidence="2" type="ORF">EDC27_2789</name>
</gene>
<evidence type="ECO:0000313" key="2">
    <source>
        <dbReference type="EMBL" id="ROQ90175.1"/>
    </source>
</evidence>
<dbReference type="Gene3D" id="3.30.450.40">
    <property type="match status" value="1"/>
</dbReference>
<reference evidence="2 3" key="1">
    <citation type="submission" date="2018-11" db="EMBL/GenBank/DDBJ databases">
        <title>Genomic Encyclopedia of Type Strains, Phase IV (KMG-IV): sequencing the most valuable type-strain genomes for metagenomic binning, comparative biology and taxonomic classification.</title>
        <authorList>
            <person name="Goeker M."/>
        </authorList>
    </citation>
    <scope>NUCLEOTIDE SEQUENCE [LARGE SCALE GENOMIC DNA]</scope>
    <source>
        <strain evidence="2 3">DSM 22027</strain>
    </source>
</reference>
<dbReference type="InterPro" id="IPR003018">
    <property type="entry name" value="GAF"/>
</dbReference>
<evidence type="ECO:0000313" key="3">
    <source>
        <dbReference type="Proteomes" id="UP000276223"/>
    </source>
</evidence>
<feature type="domain" description="GAF" evidence="1">
    <location>
        <begin position="111"/>
        <end position="256"/>
    </location>
</feature>
<dbReference type="Pfam" id="PF13185">
    <property type="entry name" value="GAF_2"/>
    <property type="match status" value="1"/>
</dbReference>
<dbReference type="SMART" id="SM00065">
    <property type="entry name" value="GAF"/>
    <property type="match status" value="1"/>
</dbReference>
<dbReference type="Proteomes" id="UP000276223">
    <property type="component" value="Unassembled WGS sequence"/>
</dbReference>